<protein>
    <submittedName>
        <fullName evidence="1">Uncharacterized protein</fullName>
    </submittedName>
</protein>
<gene>
    <name evidence="1" type="ORF">N180_01290</name>
</gene>
<organism evidence="1 2">
    <name type="scientific">Pedobacter antarcticus 4BY</name>
    <dbReference type="NCBI Taxonomy" id="1358423"/>
    <lineage>
        <taxon>Bacteria</taxon>
        <taxon>Pseudomonadati</taxon>
        <taxon>Bacteroidota</taxon>
        <taxon>Sphingobacteriia</taxon>
        <taxon>Sphingobacteriales</taxon>
        <taxon>Sphingobacteriaceae</taxon>
        <taxon>Pedobacter</taxon>
    </lineage>
</organism>
<dbReference type="EMBL" id="JNFF01000117">
    <property type="protein sequence ID" value="KEQ28297.1"/>
    <property type="molecule type" value="Genomic_DNA"/>
</dbReference>
<comment type="caution">
    <text evidence="1">The sequence shown here is derived from an EMBL/GenBank/DDBJ whole genome shotgun (WGS) entry which is preliminary data.</text>
</comment>
<name>A0A081PC74_9SPHI</name>
<reference evidence="1 2" key="1">
    <citation type="journal article" date="1992" name="Int. J. Syst. Bacteriol.">
        <title>Sphingobacterium antarcticus sp. nov. a Psychrotrophic Bacterium from the Soils of Schirmacher Oasis, Antarctica.</title>
        <authorList>
            <person name="Shivaji S."/>
            <person name="Ray M.K."/>
            <person name="Rao N.S."/>
            <person name="Saiserr L."/>
            <person name="Jagannadham M.V."/>
            <person name="Kumar G.S."/>
            <person name="Reddy G."/>
            <person name="Bhargava P.M."/>
        </authorList>
    </citation>
    <scope>NUCLEOTIDE SEQUENCE [LARGE SCALE GENOMIC DNA]</scope>
    <source>
        <strain evidence="1 2">4BY</strain>
    </source>
</reference>
<proteinExistence type="predicted"/>
<evidence type="ECO:0000313" key="1">
    <source>
        <dbReference type="EMBL" id="KEQ28297.1"/>
    </source>
</evidence>
<keyword evidence="2" id="KW-1185">Reference proteome</keyword>
<dbReference type="RefSeq" id="WP_037444992.1">
    <property type="nucleotide sequence ID" value="NZ_JNFF01000117.1"/>
</dbReference>
<accession>A0A081PC74</accession>
<dbReference type="AlphaFoldDB" id="A0A081PC74"/>
<sequence>MTKNAAEIEFDNFYKLNYREQLDYWDARGAAFYCDVVELKVEKEKIDEQESESVNAKPVSYVYDEDQDELDEEETLKFYQQEFVEIQEESDNLVLSIRPNNLEERIQYNKWVIDHWREVFQKGKQKTSKIGFQPVYKSIDELVSNFKTIVQQNPNLDRQSIISNQISRTDRFIKDLKVDDDLIEKVYLEMKSWSEDDLYHNLGQATTELIEFRYIGKIWDRLKFKVFLENEAMPPSNTKNSVEGIKPIKMKYINYGQIRILFDRLLDAKFIHEETKYLDFRHVILQSQLDETPKIRWIDIADNKDVNKIPLIEFVDQLILGNTRMKNLFIKTYFNTYTVIKEQEITLEKLKQSRKQMSLQKVKSDKQTLILTILNAAGI</sequence>
<dbReference type="Proteomes" id="UP000028007">
    <property type="component" value="Unassembled WGS sequence"/>
</dbReference>
<evidence type="ECO:0000313" key="2">
    <source>
        <dbReference type="Proteomes" id="UP000028007"/>
    </source>
</evidence>